<organism evidence="7 8">
    <name type="scientific">Spirosoma endophyticum</name>
    <dbReference type="NCBI Taxonomy" id="662367"/>
    <lineage>
        <taxon>Bacteria</taxon>
        <taxon>Pseudomonadati</taxon>
        <taxon>Bacteroidota</taxon>
        <taxon>Cytophagia</taxon>
        <taxon>Cytophagales</taxon>
        <taxon>Cytophagaceae</taxon>
        <taxon>Spirosoma</taxon>
    </lineage>
</organism>
<dbReference type="SUPFAM" id="SSF47384">
    <property type="entry name" value="Homodimeric domain of signal transducing histidine kinase"/>
    <property type="match status" value="1"/>
</dbReference>
<proteinExistence type="predicted"/>
<evidence type="ECO:0000256" key="2">
    <source>
        <dbReference type="ARBA" id="ARBA00012438"/>
    </source>
</evidence>
<dbReference type="GO" id="GO:0000155">
    <property type="term" value="F:phosphorelay sensor kinase activity"/>
    <property type="evidence" value="ECO:0007669"/>
    <property type="project" value="InterPro"/>
</dbReference>
<dbReference type="STRING" id="662367.SAMN05216167_14824"/>
<keyword evidence="5" id="KW-0418">Kinase</keyword>
<dbReference type="InterPro" id="IPR013656">
    <property type="entry name" value="PAS_4"/>
</dbReference>
<comment type="catalytic activity">
    <reaction evidence="1">
        <text>ATP + protein L-histidine = ADP + protein N-phospho-L-histidine.</text>
        <dbReference type="EC" id="2.7.13.3"/>
    </reaction>
</comment>
<dbReference type="AlphaFoldDB" id="A0A1I2HS92"/>
<dbReference type="CDD" id="cd00082">
    <property type="entry name" value="HisKA"/>
    <property type="match status" value="1"/>
</dbReference>
<dbReference type="FunFam" id="3.30.565.10:FF:000006">
    <property type="entry name" value="Sensor histidine kinase WalK"/>
    <property type="match status" value="1"/>
</dbReference>
<dbReference type="PRINTS" id="PR00344">
    <property type="entry name" value="BCTRLSENSOR"/>
</dbReference>
<dbReference type="InterPro" id="IPR003661">
    <property type="entry name" value="HisK_dim/P_dom"/>
</dbReference>
<dbReference type="Pfam" id="PF00512">
    <property type="entry name" value="HisKA"/>
    <property type="match status" value="1"/>
</dbReference>
<dbReference type="Proteomes" id="UP000198598">
    <property type="component" value="Unassembled WGS sequence"/>
</dbReference>
<dbReference type="EMBL" id="FOLQ01000048">
    <property type="protein sequence ID" value="SFF33025.1"/>
    <property type="molecule type" value="Genomic_DNA"/>
</dbReference>
<dbReference type="OrthoDB" id="9808408at2"/>
<evidence type="ECO:0000259" key="6">
    <source>
        <dbReference type="PROSITE" id="PS50109"/>
    </source>
</evidence>
<evidence type="ECO:0000256" key="4">
    <source>
        <dbReference type="ARBA" id="ARBA00022679"/>
    </source>
</evidence>
<gene>
    <name evidence="7" type="ORF">SAMN05216167_14824</name>
</gene>
<dbReference type="Pfam" id="PF08448">
    <property type="entry name" value="PAS_4"/>
    <property type="match status" value="1"/>
</dbReference>
<dbReference type="Gene3D" id="3.30.565.10">
    <property type="entry name" value="Histidine kinase-like ATPase, C-terminal domain"/>
    <property type="match status" value="1"/>
</dbReference>
<dbReference type="PANTHER" id="PTHR43304">
    <property type="entry name" value="PHYTOCHROME-LIKE PROTEIN CPH1"/>
    <property type="match status" value="1"/>
</dbReference>
<dbReference type="InterPro" id="IPR004358">
    <property type="entry name" value="Sig_transdc_His_kin-like_C"/>
</dbReference>
<dbReference type="SMART" id="SM00387">
    <property type="entry name" value="HATPase_c"/>
    <property type="match status" value="1"/>
</dbReference>
<evidence type="ECO:0000256" key="1">
    <source>
        <dbReference type="ARBA" id="ARBA00000085"/>
    </source>
</evidence>
<dbReference type="InterPro" id="IPR000014">
    <property type="entry name" value="PAS"/>
</dbReference>
<dbReference type="PROSITE" id="PS50109">
    <property type="entry name" value="HIS_KIN"/>
    <property type="match status" value="1"/>
</dbReference>
<dbReference type="PANTHER" id="PTHR43304:SF1">
    <property type="entry name" value="PAC DOMAIN-CONTAINING PROTEIN"/>
    <property type="match status" value="1"/>
</dbReference>
<keyword evidence="8" id="KW-1185">Reference proteome</keyword>
<name>A0A1I2HS92_9BACT</name>
<dbReference type="EC" id="2.7.13.3" evidence="2"/>
<evidence type="ECO:0000313" key="7">
    <source>
        <dbReference type="EMBL" id="SFF33025.1"/>
    </source>
</evidence>
<evidence type="ECO:0000256" key="5">
    <source>
        <dbReference type="ARBA" id="ARBA00022777"/>
    </source>
</evidence>
<dbReference type="Gene3D" id="3.30.450.20">
    <property type="entry name" value="PAS domain"/>
    <property type="match status" value="2"/>
</dbReference>
<reference evidence="7 8" key="1">
    <citation type="submission" date="2016-10" db="EMBL/GenBank/DDBJ databases">
        <authorList>
            <person name="de Groot N.N."/>
        </authorList>
    </citation>
    <scope>NUCLEOTIDE SEQUENCE [LARGE SCALE GENOMIC DNA]</scope>
    <source>
        <strain evidence="7 8">DSM 26130</strain>
    </source>
</reference>
<sequence length="504" mass="56262">MLTYWNRTREQVINKPLFEALPEARGQGYEELLNGVFRTGERFIAKELPVRLVRHEQLEQTYIDFVYEPFYEQDDRITGVTVVCTEVTQQVLARMALEESERNLRNMILKSPMAMCIYKGPQHVVETANERMIEFWGRPATDVMDKPMFEGLPEAKHQGYEALLDHVFTTGESYSAQGIPVNLPRPEGLKTIYINLLYVAYREADQSAGPGRISGVMAVAVEVTDQVLAQQQVEKSEASLRDLSAQLDQQVQQRTGQLNDSILDLQRSNDNLTQFAYIASHDLQEPLRKVQQFGDLLKNQYGPQLGEGLTYLERMQWAASRMSTLIRDLLTYSRITIQQESTQLVPLNEVLQTVLTELELRLQETGAVVVVGSLPTVSGDASQLGQLLQNLVGNAIKFCQPGAVPQIEIRAGQVAASDLPTGVKPTRSAQAYHCLEIVDQGVGFDEKYLDRIFQVFQRLHGKSEFGGTGIGLAICEKVVANHGGAITASSKPGQGATFRVYLPL</sequence>
<dbReference type="SMART" id="SM00388">
    <property type="entry name" value="HisKA"/>
    <property type="match status" value="1"/>
</dbReference>
<evidence type="ECO:0000313" key="8">
    <source>
        <dbReference type="Proteomes" id="UP000198598"/>
    </source>
</evidence>
<dbReference type="SUPFAM" id="SSF55785">
    <property type="entry name" value="PYP-like sensor domain (PAS domain)"/>
    <property type="match status" value="2"/>
</dbReference>
<dbReference type="InterPro" id="IPR005467">
    <property type="entry name" value="His_kinase_dom"/>
</dbReference>
<dbReference type="Pfam" id="PF13426">
    <property type="entry name" value="PAS_9"/>
    <property type="match status" value="1"/>
</dbReference>
<dbReference type="Gene3D" id="1.10.287.130">
    <property type="match status" value="1"/>
</dbReference>
<dbReference type="SUPFAM" id="SSF55874">
    <property type="entry name" value="ATPase domain of HSP90 chaperone/DNA topoisomerase II/histidine kinase"/>
    <property type="match status" value="1"/>
</dbReference>
<evidence type="ECO:0000256" key="3">
    <source>
        <dbReference type="ARBA" id="ARBA00022553"/>
    </source>
</evidence>
<dbReference type="InterPro" id="IPR035965">
    <property type="entry name" value="PAS-like_dom_sf"/>
</dbReference>
<dbReference type="InterPro" id="IPR036890">
    <property type="entry name" value="HATPase_C_sf"/>
</dbReference>
<feature type="domain" description="Histidine kinase" evidence="6">
    <location>
        <begin position="278"/>
        <end position="504"/>
    </location>
</feature>
<accession>A0A1I2HS92</accession>
<dbReference type="InterPro" id="IPR003594">
    <property type="entry name" value="HATPase_dom"/>
</dbReference>
<keyword evidence="3" id="KW-0597">Phosphoprotein</keyword>
<protein>
    <recommendedName>
        <fullName evidence="2">histidine kinase</fullName>
        <ecNumber evidence="2">2.7.13.3</ecNumber>
    </recommendedName>
</protein>
<keyword evidence="4" id="KW-0808">Transferase</keyword>
<dbReference type="InterPro" id="IPR052162">
    <property type="entry name" value="Sensor_kinase/Photoreceptor"/>
</dbReference>
<dbReference type="Pfam" id="PF02518">
    <property type="entry name" value="HATPase_c"/>
    <property type="match status" value="1"/>
</dbReference>
<dbReference type="InterPro" id="IPR036097">
    <property type="entry name" value="HisK_dim/P_sf"/>
</dbReference>